<feature type="domain" description="HTH cro/C1-type" evidence="2">
    <location>
        <begin position="11"/>
        <end position="83"/>
    </location>
</feature>
<dbReference type="Gene3D" id="3.30.450.180">
    <property type="match status" value="1"/>
</dbReference>
<dbReference type="InterPro" id="IPR041413">
    <property type="entry name" value="MLTR_LBD"/>
</dbReference>
<dbReference type="EMBL" id="PJNE01000001">
    <property type="protein sequence ID" value="PKW27846.1"/>
    <property type="molecule type" value="Genomic_DNA"/>
</dbReference>
<evidence type="ECO:0000256" key="1">
    <source>
        <dbReference type="SAM" id="MobiDB-lite"/>
    </source>
</evidence>
<dbReference type="InterPro" id="IPR001387">
    <property type="entry name" value="Cro/C1-type_HTH"/>
</dbReference>
<dbReference type="OrthoDB" id="3518652at2"/>
<dbReference type="Proteomes" id="UP000233781">
    <property type="component" value="Unassembled WGS sequence"/>
</dbReference>
<dbReference type="SMART" id="SM00530">
    <property type="entry name" value="HTH_XRE"/>
    <property type="match status" value="1"/>
</dbReference>
<dbReference type="Pfam" id="PF17765">
    <property type="entry name" value="MLTR_LBD"/>
    <property type="match status" value="1"/>
</dbReference>
<dbReference type="RefSeq" id="WP_101396211.1">
    <property type="nucleotide sequence ID" value="NZ_PJNE01000001.1"/>
</dbReference>
<dbReference type="PANTHER" id="PTHR35010">
    <property type="entry name" value="BLL4672 PROTEIN-RELATED"/>
    <property type="match status" value="1"/>
</dbReference>
<gene>
    <name evidence="3" type="ORF">ATL31_2697</name>
</gene>
<dbReference type="GO" id="GO:0003677">
    <property type="term" value="F:DNA binding"/>
    <property type="evidence" value="ECO:0007669"/>
    <property type="project" value="InterPro"/>
</dbReference>
<reference evidence="3 4" key="1">
    <citation type="submission" date="2017-12" db="EMBL/GenBank/DDBJ databases">
        <title>Sequencing the genomes of 1000 Actinobacteria strains.</title>
        <authorList>
            <person name="Klenk H.-P."/>
        </authorList>
    </citation>
    <scope>NUCLEOTIDE SEQUENCE [LARGE SCALE GENOMIC DNA]</scope>
    <source>
        <strain evidence="3 4">DSM 12806</strain>
    </source>
</reference>
<dbReference type="Pfam" id="PF13560">
    <property type="entry name" value="HTH_31"/>
    <property type="match status" value="1"/>
</dbReference>
<evidence type="ECO:0000313" key="3">
    <source>
        <dbReference type="EMBL" id="PKW27846.1"/>
    </source>
</evidence>
<name>A0A2N3YLX5_9MICO</name>
<dbReference type="CDD" id="cd00093">
    <property type="entry name" value="HTH_XRE"/>
    <property type="match status" value="1"/>
</dbReference>
<feature type="region of interest" description="Disordered" evidence="1">
    <location>
        <begin position="1"/>
        <end position="27"/>
    </location>
</feature>
<dbReference type="AlphaFoldDB" id="A0A2N3YLX5"/>
<keyword evidence="4" id="KW-1185">Reference proteome</keyword>
<dbReference type="Gene3D" id="1.10.260.40">
    <property type="entry name" value="lambda repressor-like DNA-binding domains"/>
    <property type="match status" value="1"/>
</dbReference>
<organism evidence="3 4">
    <name type="scientific">Phycicoccus duodecadis</name>
    <dbReference type="NCBI Taxonomy" id="173053"/>
    <lineage>
        <taxon>Bacteria</taxon>
        <taxon>Bacillati</taxon>
        <taxon>Actinomycetota</taxon>
        <taxon>Actinomycetes</taxon>
        <taxon>Micrococcales</taxon>
        <taxon>Intrasporangiaceae</taxon>
        <taxon>Phycicoccus</taxon>
    </lineage>
</organism>
<evidence type="ECO:0000313" key="4">
    <source>
        <dbReference type="Proteomes" id="UP000233781"/>
    </source>
</evidence>
<dbReference type="InterPro" id="IPR010982">
    <property type="entry name" value="Lambda_DNA-bd_dom_sf"/>
</dbReference>
<feature type="region of interest" description="Disordered" evidence="1">
    <location>
        <begin position="157"/>
        <end position="183"/>
    </location>
</feature>
<protein>
    <submittedName>
        <fullName evidence="3">Helix-turn-helix protein</fullName>
    </submittedName>
</protein>
<sequence length="290" mass="31649">MKGDRDELATALRRARSRVRPEDAGLPAGVRRRVPGLRREEVALLAGVSVDYVVRLEQGRGPHPSEQVVAALCRALRLGDDERDRVFRLAGVEPPRSGRIDLRVRPSVLRLIERFTDLPALVQSAKGDILAWNAMSSALTGDWSALAPERRNQLRLRFLPDPSDPPRSMVGGSAEERAATSRQSVASLRSAAARYPDDPGLRRLVADLLAGSAEFRHLWETAEAGAWRSHTKTVLHPALGELVLECDTLHLPDCDQLLIVYSAEPGSAAAESLALLRVVGIQDLTAPAPR</sequence>
<evidence type="ECO:0000259" key="2">
    <source>
        <dbReference type="SMART" id="SM00530"/>
    </source>
</evidence>
<accession>A0A2N3YLX5</accession>
<dbReference type="PANTHER" id="PTHR35010:SF2">
    <property type="entry name" value="BLL4672 PROTEIN"/>
    <property type="match status" value="1"/>
</dbReference>
<dbReference type="SUPFAM" id="SSF47413">
    <property type="entry name" value="lambda repressor-like DNA-binding domains"/>
    <property type="match status" value="1"/>
</dbReference>
<proteinExistence type="predicted"/>
<comment type="caution">
    <text evidence="3">The sequence shown here is derived from an EMBL/GenBank/DDBJ whole genome shotgun (WGS) entry which is preliminary data.</text>
</comment>